<protein>
    <submittedName>
        <fullName evidence="2">Uncharacterized protein</fullName>
    </submittedName>
</protein>
<comment type="caution">
    <text evidence="2">The sequence shown here is derived from an EMBL/GenBank/DDBJ whole genome shotgun (WGS) entry which is preliminary data.</text>
</comment>
<sequence>MTKTRLCRLCGQPLELRGSRTARLTLCDDCRARILSRYTYRIEHHITGKETCCLVCGKPIPKGYNGYTTCSRACRTLLNSVTANYRKDRAANRLRQDKQDHPETYLPPKRVLSPLGRAEQEAREHGITYGLYMALKGGMAHDL</sequence>
<evidence type="ECO:0000313" key="2">
    <source>
        <dbReference type="EMBL" id="MEQ2423265.1"/>
    </source>
</evidence>
<dbReference type="Proteomes" id="UP001433088">
    <property type="component" value="Unassembled WGS sequence"/>
</dbReference>
<feature type="region of interest" description="Disordered" evidence="1">
    <location>
        <begin position="94"/>
        <end position="114"/>
    </location>
</feature>
<evidence type="ECO:0000313" key="3">
    <source>
        <dbReference type="Proteomes" id="UP001433088"/>
    </source>
</evidence>
<gene>
    <name evidence="2" type="ORF">WMO23_11070</name>
</gene>
<accession>A0ABV1CYP5</accession>
<name>A0ABV1CYP5_9FIRM</name>
<keyword evidence="3" id="KW-1185">Reference proteome</keyword>
<proteinExistence type="predicted"/>
<organism evidence="2 3">
    <name type="scientific">Megasphaera intestinihominis</name>
    <dbReference type="NCBI Taxonomy" id="3133159"/>
    <lineage>
        <taxon>Bacteria</taxon>
        <taxon>Bacillati</taxon>
        <taxon>Bacillota</taxon>
        <taxon>Negativicutes</taxon>
        <taxon>Veillonellales</taxon>
        <taxon>Veillonellaceae</taxon>
        <taxon>Megasphaera</taxon>
    </lineage>
</organism>
<evidence type="ECO:0000256" key="1">
    <source>
        <dbReference type="SAM" id="MobiDB-lite"/>
    </source>
</evidence>
<dbReference type="RefSeq" id="WP_349174082.1">
    <property type="nucleotide sequence ID" value="NZ_JBBMEU010000113.1"/>
</dbReference>
<reference evidence="2 3" key="1">
    <citation type="submission" date="2024-03" db="EMBL/GenBank/DDBJ databases">
        <title>Human intestinal bacterial collection.</title>
        <authorList>
            <person name="Pauvert C."/>
            <person name="Hitch T.C.A."/>
            <person name="Clavel T."/>
        </authorList>
    </citation>
    <scope>NUCLEOTIDE SEQUENCE [LARGE SCALE GENOMIC DNA]</scope>
    <source>
        <strain evidence="2 3">CLA-AA-H81</strain>
    </source>
</reference>
<dbReference type="EMBL" id="JBBMEU010000113">
    <property type="protein sequence ID" value="MEQ2423265.1"/>
    <property type="molecule type" value="Genomic_DNA"/>
</dbReference>
<feature type="compositionally biased region" description="Basic and acidic residues" evidence="1">
    <location>
        <begin position="94"/>
        <end position="103"/>
    </location>
</feature>